<evidence type="ECO:0000256" key="1">
    <source>
        <dbReference type="SAM" id="MobiDB-lite"/>
    </source>
</evidence>
<feature type="compositionally biased region" description="Polar residues" evidence="1">
    <location>
        <begin position="14"/>
        <end position="29"/>
    </location>
</feature>
<comment type="caution">
    <text evidence="2">The sequence shown here is derived from an EMBL/GenBank/DDBJ whole genome shotgun (WGS) entry which is preliminary data.</text>
</comment>
<organism evidence="2 3">
    <name type="scientific">Rhizoctonia solani</name>
    <dbReference type="NCBI Taxonomy" id="456999"/>
    <lineage>
        <taxon>Eukaryota</taxon>
        <taxon>Fungi</taxon>
        <taxon>Dikarya</taxon>
        <taxon>Basidiomycota</taxon>
        <taxon>Agaricomycotina</taxon>
        <taxon>Agaricomycetes</taxon>
        <taxon>Cantharellales</taxon>
        <taxon>Ceratobasidiaceae</taxon>
        <taxon>Rhizoctonia</taxon>
    </lineage>
</organism>
<sequence length="74" mass="7918">MGSLAMARAGTLQHHPNQAAYQPSTSEFASGSTQTTHPPTPSRPPTSKMTKRTRKVGVTGKYGTASWALWCFPA</sequence>
<dbReference type="Proteomes" id="UP000663827">
    <property type="component" value="Unassembled WGS sequence"/>
</dbReference>
<dbReference type="EMBL" id="CAJNJQ010003561">
    <property type="protein sequence ID" value="CAE7201043.1"/>
    <property type="molecule type" value="Genomic_DNA"/>
</dbReference>
<name>A0A8H3I1J9_9AGAM</name>
<reference evidence="2" key="1">
    <citation type="submission" date="2021-01" db="EMBL/GenBank/DDBJ databases">
        <authorList>
            <person name="Kaushik A."/>
        </authorList>
    </citation>
    <scope>NUCLEOTIDE SEQUENCE</scope>
    <source>
        <strain evidence="2">AG5</strain>
    </source>
</reference>
<feature type="region of interest" description="Disordered" evidence="1">
    <location>
        <begin position="1"/>
        <end position="57"/>
    </location>
</feature>
<protein>
    <submittedName>
        <fullName evidence="2">Uncharacterized protein</fullName>
    </submittedName>
</protein>
<dbReference type="AlphaFoldDB" id="A0A8H3I1J9"/>
<proteinExistence type="predicted"/>
<evidence type="ECO:0000313" key="3">
    <source>
        <dbReference type="Proteomes" id="UP000663827"/>
    </source>
</evidence>
<evidence type="ECO:0000313" key="2">
    <source>
        <dbReference type="EMBL" id="CAE7201043.1"/>
    </source>
</evidence>
<gene>
    <name evidence="2" type="ORF">RDB_LOCUS138732</name>
</gene>
<accession>A0A8H3I1J9</accession>